<protein>
    <recommendedName>
        <fullName evidence="4">Chain length determinant protein</fullName>
    </recommendedName>
</protein>
<evidence type="ECO:0000313" key="2">
    <source>
        <dbReference type="EMBL" id="MEK2609060.1"/>
    </source>
</evidence>
<keyword evidence="3" id="KW-1185">Reference proteome</keyword>
<keyword evidence="1" id="KW-0472">Membrane</keyword>
<gene>
    <name evidence="2" type="ORF">WLF18_08085</name>
</gene>
<name>A0ABU8ZXI1_9PSED</name>
<reference evidence="2 3" key="1">
    <citation type="submission" date="2024-03" db="EMBL/GenBank/DDBJ databases">
        <title>Screening, Identification and Application of a Plant Lactobacillus Strain.</title>
        <authorList>
            <person name="Li Y.L."/>
        </authorList>
    </citation>
    <scope>NUCLEOTIDE SEQUENCE [LARGE SCALE GENOMIC DNA]</scope>
    <source>
        <strain evidence="2 3">JDB</strain>
    </source>
</reference>
<feature type="transmembrane region" description="Helical" evidence="1">
    <location>
        <begin position="26"/>
        <end position="44"/>
    </location>
</feature>
<proteinExistence type="predicted"/>
<feature type="transmembrane region" description="Helical" evidence="1">
    <location>
        <begin position="182"/>
        <end position="205"/>
    </location>
</feature>
<keyword evidence="1" id="KW-0812">Transmembrane</keyword>
<evidence type="ECO:0000313" key="3">
    <source>
        <dbReference type="Proteomes" id="UP001386972"/>
    </source>
</evidence>
<sequence length="213" mass="24114">MKANEFSNDDISIFEIYNFFARQTRIIIITFLLVLAIGLGYTASRPTLYKSTSTVTTGNSLSLYSDTLTPLERPEEIVYKYSRTATITPIKNTNIVEVSSVTEDPKQSIENINLTVKKITESQKTIYQTQEQNFVKYVELLRISDAANTRILDILQTASKSSNTYSSEILTEELPYSGKFKINLVLVSLSAVFVALFTGAVKELFRRVRESKY</sequence>
<organism evidence="2 3">
    <name type="scientific">Pseudomonas shirazensis</name>
    <dbReference type="NCBI Taxonomy" id="2745494"/>
    <lineage>
        <taxon>Bacteria</taxon>
        <taxon>Pseudomonadati</taxon>
        <taxon>Pseudomonadota</taxon>
        <taxon>Gammaproteobacteria</taxon>
        <taxon>Pseudomonadales</taxon>
        <taxon>Pseudomonadaceae</taxon>
        <taxon>Pseudomonas</taxon>
    </lineage>
</organism>
<comment type="caution">
    <text evidence="2">The sequence shown here is derived from an EMBL/GenBank/DDBJ whole genome shotgun (WGS) entry which is preliminary data.</text>
</comment>
<keyword evidence="1" id="KW-1133">Transmembrane helix</keyword>
<accession>A0ABU8ZXI1</accession>
<dbReference type="RefSeq" id="WP_340611905.1">
    <property type="nucleotide sequence ID" value="NZ_JBBNAW010000004.1"/>
</dbReference>
<evidence type="ECO:0000256" key="1">
    <source>
        <dbReference type="SAM" id="Phobius"/>
    </source>
</evidence>
<evidence type="ECO:0008006" key="4">
    <source>
        <dbReference type="Google" id="ProtNLM"/>
    </source>
</evidence>
<dbReference type="EMBL" id="JBBNAW010000004">
    <property type="protein sequence ID" value="MEK2609060.1"/>
    <property type="molecule type" value="Genomic_DNA"/>
</dbReference>
<dbReference type="Proteomes" id="UP001386972">
    <property type="component" value="Unassembled WGS sequence"/>
</dbReference>